<feature type="transmembrane region" description="Helical" evidence="1">
    <location>
        <begin position="366"/>
        <end position="385"/>
    </location>
</feature>
<dbReference type="Pfam" id="PF11915">
    <property type="entry name" value="DUF3433"/>
    <property type="match status" value="2"/>
</dbReference>
<keyword evidence="3" id="KW-1185">Reference proteome</keyword>
<feature type="non-terminal residue" evidence="2">
    <location>
        <position position="1"/>
    </location>
</feature>
<feature type="transmembrane region" description="Helical" evidence="1">
    <location>
        <begin position="225"/>
        <end position="245"/>
    </location>
</feature>
<evidence type="ECO:0000313" key="3">
    <source>
        <dbReference type="Proteomes" id="UP001175000"/>
    </source>
</evidence>
<dbReference type="Proteomes" id="UP001175000">
    <property type="component" value="Unassembled WGS sequence"/>
</dbReference>
<organism evidence="2 3">
    <name type="scientific">Immersiella caudata</name>
    <dbReference type="NCBI Taxonomy" id="314043"/>
    <lineage>
        <taxon>Eukaryota</taxon>
        <taxon>Fungi</taxon>
        <taxon>Dikarya</taxon>
        <taxon>Ascomycota</taxon>
        <taxon>Pezizomycotina</taxon>
        <taxon>Sordariomycetes</taxon>
        <taxon>Sordariomycetidae</taxon>
        <taxon>Sordariales</taxon>
        <taxon>Lasiosphaeriaceae</taxon>
        <taxon>Immersiella</taxon>
    </lineage>
</organism>
<feature type="transmembrane region" description="Helical" evidence="1">
    <location>
        <begin position="443"/>
        <end position="464"/>
    </location>
</feature>
<feature type="transmembrane region" description="Helical" evidence="1">
    <location>
        <begin position="405"/>
        <end position="422"/>
    </location>
</feature>
<dbReference type="AlphaFoldDB" id="A0AA40BWE4"/>
<gene>
    <name evidence="2" type="ORF">B0T14DRAFT_400699</name>
</gene>
<keyword evidence="1" id="KW-0472">Membrane</keyword>
<evidence type="ECO:0000313" key="2">
    <source>
        <dbReference type="EMBL" id="KAK0616163.1"/>
    </source>
</evidence>
<feature type="transmembrane region" description="Helical" evidence="1">
    <location>
        <begin position="105"/>
        <end position="123"/>
    </location>
</feature>
<accession>A0AA40BWE4</accession>
<feature type="transmembrane region" description="Helical" evidence="1">
    <location>
        <begin position="470"/>
        <end position="494"/>
    </location>
</feature>
<keyword evidence="1" id="KW-0812">Transmembrane</keyword>
<dbReference type="InterPro" id="IPR021840">
    <property type="entry name" value="DUF3433"/>
</dbReference>
<reference evidence="2" key="1">
    <citation type="submission" date="2023-06" db="EMBL/GenBank/DDBJ databases">
        <title>Genome-scale phylogeny and comparative genomics of the fungal order Sordariales.</title>
        <authorList>
            <consortium name="Lawrence Berkeley National Laboratory"/>
            <person name="Hensen N."/>
            <person name="Bonometti L."/>
            <person name="Westerberg I."/>
            <person name="Brannstrom I.O."/>
            <person name="Guillou S."/>
            <person name="Cros-Aarteil S."/>
            <person name="Calhoun S."/>
            <person name="Haridas S."/>
            <person name="Kuo A."/>
            <person name="Mondo S."/>
            <person name="Pangilinan J."/>
            <person name="Riley R."/>
            <person name="Labutti K."/>
            <person name="Andreopoulos B."/>
            <person name="Lipzen A."/>
            <person name="Chen C."/>
            <person name="Yanf M."/>
            <person name="Daum C."/>
            <person name="Ng V."/>
            <person name="Clum A."/>
            <person name="Steindorff A."/>
            <person name="Ohm R."/>
            <person name="Martin F."/>
            <person name="Silar P."/>
            <person name="Natvig D."/>
            <person name="Lalanne C."/>
            <person name="Gautier V."/>
            <person name="Ament-Velasquez S.L."/>
            <person name="Kruys A."/>
            <person name="Hutchinson M.I."/>
            <person name="Powell A.J."/>
            <person name="Barry K."/>
            <person name="Miller A.N."/>
            <person name="Grigoriev I.V."/>
            <person name="Debuchy R."/>
            <person name="Gladieux P."/>
            <person name="Thoren M.H."/>
            <person name="Johannesson H."/>
        </authorList>
    </citation>
    <scope>NUCLEOTIDE SEQUENCE</scope>
    <source>
        <strain evidence="2">CBS 606.72</strain>
    </source>
</reference>
<evidence type="ECO:0000256" key="1">
    <source>
        <dbReference type="SAM" id="Phobius"/>
    </source>
</evidence>
<comment type="caution">
    <text evidence="2">The sequence shown here is derived from an EMBL/GenBank/DDBJ whole genome shotgun (WGS) entry which is preliminary data.</text>
</comment>
<feature type="non-terminal residue" evidence="2">
    <location>
        <position position="550"/>
    </location>
</feature>
<keyword evidence="1" id="KW-1133">Transmembrane helix</keyword>
<proteinExistence type="predicted"/>
<sequence>TAQLLTYTDSNGVAFTTSTRRIVASQTLITQRDVNGVPVTTFALDLTPEPTDPLHPIVITKTDAQGRPTATVTLSPKLPKSPGGPFSKPDSNADGGVYILSRTDYYLLLFIPVFCTVVVSILAEMVSSNLHSLLPFQQMTKSGGASARESLLFPRGGINGFVHAVRLAKRGEPLSLLAQSMVAVSAVITALSSEAVGIGLGGSCTRDDFNGCYMEMAIFLPPARALQVLLAVDLAIALCMAWLLWGWKSGISMPPGSVMATGALARSEDLRWLVRGIGGGGQGGRVEDKVILAGLGGWRFVLDEFKNPCKGVMEYGIVPRAGSGIVLYRSFTKASPATFNAIKRAPTHAARLLPSRWSVGYPKKERISDCCALLFMWGLVILITYYNAIESPDTPFERFMDEQDFGVRILFTAFGVLLTFFWDHYYSRVTTREPYRLLSRPHGATFSTLTISPPTTVFVGFFTSLLRFEIFPSIVAFSNILSKFIPVLLSNVPFSPIQTWELHMGCAWTSVASLSFISLALVWGLLFVKYPAMPIDPGSLVGQVYYLCDS</sequence>
<name>A0AA40BWE4_9PEZI</name>
<feature type="transmembrane region" description="Helical" evidence="1">
    <location>
        <begin position="506"/>
        <end position="528"/>
    </location>
</feature>
<dbReference type="EMBL" id="JAULSU010000005">
    <property type="protein sequence ID" value="KAK0616163.1"/>
    <property type="molecule type" value="Genomic_DNA"/>
</dbReference>
<protein>
    <submittedName>
        <fullName evidence="2">Uncharacterized protein</fullName>
    </submittedName>
</protein>